<accession>A0A0P6Y5F8</accession>
<organism evidence="3 4">
    <name type="scientific">Thermanaerothrix daxensis</name>
    <dbReference type="NCBI Taxonomy" id="869279"/>
    <lineage>
        <taxon>Bacteria</taxon>
        <taxon>Bacillati</taxon>
        <taxon>Chloroflexota</taxon>
        <taxon>Anaerolineae</taxon>
        <taxon>Anaerolineales</taxon>
        <taxon>Anaerolineaceae</taxon>
        <taxon>Thermanaerothrix</taxon>
    </lineage>
</organism>
<evidence type="ECO:0000259" key="2">
    <source>
        <dbReference type="Pfam" id="PF13240"/>
    </source>
</evidence>
<feature type="transmembrane region" description="Helical" evidence="1">
    <location>
        <begin position="231"/>
        <end position="252"/>
    </location>
</feature>
<keyword evidence="1" id="KW-0472">Membrane</keyword>
<proteinExistence type="predicted"/>
<dbReference type="OrthoDB" id="1793330at2"/>
<evidence type="ECO:0000313" key="4">
    <source>
        <dbReference type="Proteomes" id="UP000050544"/>
    </source>
</evidence>
<protein>
    <recommendedName>
        <fullName evidence="2">Zinc-ribbon domain-containing protein</fullName>
    </recommendedName>
</protein>
<keyword evidence="1" id="KW-0812">Transmembrane</keyword>
<dbReference type="Proteomes" id="UP000050544">
    <property type="component" value="Unassembled WGS sequence"/>
</dbReference>
<name>A0A0P6Y5F8_9CHLR</name>
<dbReference type="RefSeq" id="WP_054520702.1">
    <property type="nucleotide sequence ID" value="NZ_LGKO01000002.1"/>
</dbReference>
<dbReference type="InterPro" id="IPR026870">
    <property type="entry name" value="Zinc_ribbon_dom"/>
</dbReference>
<evidence type="ECO:0000256" key="1">
    <source>
        <dbReference type="SAM" id="Phobius"/>
    </source>
</evidence>
<keyword evidence="1" id="KW-1133">Transmembrane helix</keyword>
<dbReference type="AlphaFoldDB" id="A0A0P6Y5F8"/>
<comment type="caution">
    <text evidence="3">The sequence shown here is derived from an EMBL/GenBank/DDBJ whole genome shotgun (WGS) entry which is preliminary data.</text>
</comment>
<sequence>MFKRLGLGLALVVIGLWLGMGRAFAQTGISFEALEIDLWPEYDRPEMLVIYRIWLANTVKLPAQIDLRIPAAAKIPYNVAYEDTDGMLYNLNYTTKVEGEWLRVTFTTPAPVLQVEYYDPGLKKEGAKRTYEYLWPGDYPVKDLNVVVQQPPTATAWNLSPSMGSAVKGNDGLVYYHYAVGELKAGTSFVLRLQYEKPDDRLSAPMQSVQPITPIEKAASDLGSTWYTQPWVMAMGVGLVLILGGMVWWLTLTRQRPGTATRRSRHASRATSFRPVEISTTQTMYCPSCGRRVQPGDRFCRICGARLRQE</sequence>
<gene>
    <name evidence="3" type="ORF">SE15_03495</name>
</gene>
<keyword evidence="4" id="KW-1185">Reference proteome</keyword>
<evidence type="ECO:0000313" key="3">
    <source>
        <dbReference type="EMBL" id="KPL84230.1"/>
    </source>
</evidence>
<dbReference type="EMBL" id="LGKO01000002">
    <property type="protein sequence ID" value="KPL84230.1"/>
    <property type="molecule type" value="Genomic_DNA"/>
</dbReference>
<dbReference type="Pfam" id="PF13240">
    <property type="entry name" value="Zn_Ribbon_1"/>
    <property type="match status" value="1"/>
</dbReference>
<feature type="domain" description="Zinc-ribbon" evidence="2">
    <location>
        <begin position="285"/>
        <end position="307"/>
    </location>
</feature>
<reference evidence="3 4" key="1">
    <citation type="submission" date="2015-07" db="EMBL/GenBank/DDBJ databases">
        <title>Whole genome sequence of Thermanaerothrix daxensis DSM 23592.</title>
        <authorList>
            <person name="Hemp J."/>
            <person name="Ward L.M."/>
            <person name="Pace L.A."/>
            <person name="Fischer W.W."/>
        </authorList>
    </citation>
    <scope>NUCLEOTIDE SEQUENCE [LARGE SCALE GENOMIC DNA]</scope>
    <source>
        <strain evidence="3 4">GNS-1</strain>
    </source>
</reference>